<dbReference type="InterPro" id="IPR010193">
    <property type="entry name" value="RsbW"/>
</dbReference>
<dbReference type="PANTHER" id="PTHR35526:SF9">
    <property type="entry name" value="SERINE-PROTEIN KINASE RSBW"/>
    <property type="match status" value="1"/>
</dbReference>
<comment type="catalytic activity">
    <reaction evidence="6">
        <text>L-threonyl-[protein] + ATP = O-phospho-L-threonyl-[protein] + ADP + H(+)</text>
        <dbReference type="Rhea" id="RHEA:46608"/>
        <dbReference type="Rhea" id="RHEA-COMP:11060"/>
        <dbReference type="Rhea" id="RHEA-COMP:11605"/>
        <dbReference type="ChEBI" id="CHEBI:15378"/>
        <dbReference type="ChEBI" id="CHEBI:30013"/>
        <dbReference type="ChEBI" id="CHEBI:30616"/>
        <dbReference type="ChEBI" id="CHEBI:61977"/>
        <dbReference type="ChEBI" id="CHEBI:456216"/>
        <dbReference type="EC" id="2.7.11.1"/>
    </reaction>
</comment>
<evidence type="ECO:0000313" key="9">
    <source>
        <dbReference type="Proteomes" id="UP001211894"/>
    </source>
</evidence>
<evidence type="ECO:0000256" key="4">
    <source>
        <dbReference type="ARBA" id="ARBA00022777"/>
    </source>
</evidence>
<evidence type="ECO:0000313" key="8">
    <source>
        <dbReference type="EMBL" id="MDA7026560.1"/>
    </source>
</evidence>
<feature type="domain" description="Histidine kinase/HSP90-like ATPase" evidence="7">
    <location>
        <begin position="38"/>
        <end position="146"/>
    </location>
</feature>
<keyword evidence="5 6" id="KW-0067">ATP-binding</keyword>
<organism evidence="8 9">
    <name type="scientific">Bacillus changyiensis</name>
    <dbReference type="NCBI Taxonomy" id="3004103"/>
    <lineage>
        <taxon>Bacteria</taxon>
        <taxon>Bacillati</taxon>
        <taxon>Bacillota</taxon>
        <taxon>Bacilli</taxon>
        <taxon>Bacillales</taxon>
        <taxon>Bacillaceae</taxon>
        <taxon>Bacillus</taxon>
    </lineage>
</organism>
<dbReference type="InterPro" id="IPR003594">
    <property type="entry name" value="HATPase_dom"/>
</dbReference>
<dbReference type="SMART" id="SM00387">
    <property type="entry name" value="HATPase_c"/>
    <property type="match status" value="1"/>
</dbReference>
<dbReference type="Pfam" id="PF13581">
    <property type="entry name" value="HATPase_c_2"/>
    <property type="match status" value="1"/>
</dbReference>
<keyword evidence="9" id="KW-1185">Reference proteome</keyword>
<dbReference type="InterPro" id="IPR050267">
    <property type="entry name" value="Anti-sigma-factor_SerPK"/>
</dbReference>
<dbReference type="PANTHER" id="PTHR35526">
    <property type="entry name" value="ANTI-SIGMA-F FACTOR RSBW-RELATED"/>
    <property type="match status" value="1"/>
</dbReference>
<dbReference type="EC" id="2.7.11.1" evidence="6"/>
<dbReference type="RefSeq" id="WP_271340410.1">
    <property type="nucleotide sequence ID" value="NZ_JAQKAB010000004.1"/>
</dbReference>
<comment type="caution">
    <text evidence="8">The sequence shown here is derived from an EMBL/GenBank/DDBJ whole genome shotgun (WGS) entry which is preliminary data.</text>
</comment>
<reference evidence="8 9" key="1">
    <citation type="submission" date="2023-01" db="EMBL/GenBank/DDBJ databases">
        <title>Bacillus changyiensis sp. nov., isolated from a coastal deposit.</title>
        <authorList>
            <person name="Xiao G."/>
            <person name="Lai Q."/>
            <person name="Hu Z."/>
            <person name="Shao Z."/>
        </authorList>
    </citation>
    <scope>NUCLEOTIDE SEQUENCE [LARGE SCALE GENOMIC DNA]</scope>
    <source>
        <strain evidence="8 9">CLL-7-23</strain>
    </source>
</reference>
<keyword evidence="2 6" id="KW-0808">Transferase</keyword>
<evidence type="ECO:0000256" key="6">
    <source>
        <dbReference type="HAMAP-Rule" id="MF_00638"/>
    </source>
</evidence>
<dbReference type="CDD" id="cd16936">
    <property type="entry name" value="HATPase_RsbW-like"/>
    <property type="match status" value="1"/>
</dbReference>
<protein>
    <recommendedName>
        <fullName evidence="6">Serine-protein kinase RsbW</fullName>
        <ecNumber evidence="6">2.7.11.1</ecNumber>
    </recommendedName>
    <alternativeName>
        <fullName evidence="6">Anti-sigma-B factor</fullName>
    </alternativeName>
    <alternativeName>
        <fullName evidence="6">Sigma-B negative effector RsbW</fullName>
    </alternativeName>
</protein>
<comment type="function">
    <text evidence="6">Negative regulator of sigma-B activity. Phosphorylates and inactivates its specific antagonist protein, RsbV. Upon phosphorylation of RsbV, RsbW is released and binds to sigma-B, thereby blocking its ability to form an RNA polymerase holoenzyme (E-sigma-B).</text>
</comment>
<dbReference type="HAMAP" id="MF_00638">
    <property type="entry name" value="Anti_sigma_B"/>
    <property type="match status" value="1"/>
</dbReference>
<dbReference type="InterPro" id="IPR036890">
    <property type="entry name" value="HATPase_C_sf"/>
</dbReference>
<evidence type="ECO:0000256" key="5">
    <source>
        <dbReference type="ARBA" id="ARBA00022840"/>
    </source>
</evidence>
<keyword evidence="1 6" id="KW-0723">Serine/threonine-protein kinase</keyword>
<comment type="catalytic activity">
    <reaction evidence="6">
        <text>L-seryl-[protein] + ATP = O-phospho-L-seryl-[protein] + ADP + H(+)</text>
        <dbReference type="Rhea" id="RHEA:17989"/>
        <dbReference type="Rhea" id="RHEA-COMP:9863"/>
        <dbReference type="Rhea" id="RHEA-COMP:11604"/>
        <dbReference type="ChEBI" id="CHEBI:15378"/>
        <dbReference type="ChEBI" id="CHEBI:29999"/>
        <dbReference type="ChEBI" id="CHEBI:30616"/>
        <dbReference type="ChEBI" id="CHEBI:83421"/>
        <dbReference type="ChEBI" id="CHEBI:456216"/>
        <dbReference type="EC" id="2.7.11.1"/>
    </reaction>
</comment>
<evidence type="ECO:0000259" key="7">
    <source>
        <dbReference type="SMART" id="SM00387"/>
    </source>
</evidence>
<evidence type="ECO:0000256" key="2">
    <source>
        <dbReference type="ARBA" id="ARBA00022679"/>
    </source>
</evidence>
<dbReference type="NCBIfam" id="TIGR01924">
    <property type="entry name" value="rsbW_low_gc"/>
    <property type="match status" value="1"/>
</dbReference>
<sequence>MKRLADYIEMKSPAKPEYVGIVRLTLSGIASKMGYSYDDIEDLKIAVSEACTNAVQHAYRADKNGEVSVKFGMFEDRLEITVTDQGRSFDIEKEQKNIGPYSSKYTADQLTEGGLGLYLIETLMDEVNVQIDPGVTVSMIKFLNRERVDDDTTVQKYKAY</sequence>
<evidence type="ECO:0000256" key="3">
    <source>
        <dbReference type="ARBA" id="ARBA00022741"/>
    </source>
</evidence>
<comment type="similarity">
    <text evidence="6">Belongs to the anti-sigma-factor family.</text>
</comment>
<name>A0ABT4X2Z6_9BACI</name>
<dbReference type="Proteomes" id="UP001211894">
    <property type="component" value="Unassembled WGS sequence"/>
</dbReference>
<keyword evidence="3 6" id="KW-0547">Nucleotide-binding</keyword>
<gene>
    <name evidence="6 8" type="primary">rsbW</name>
    <name evidence="8" type="ORF">PJ311_08005</name>
</gene>
<dbReference type="SUPFAM" id="SSF55874">
    <property type="entry name" value="ATPase domain of HSP90 chaperone/DNA topoisomerase II/histidine kinase"/>
    <property type="match status" value="1"/>
</dbReference>
<dbReference type="EMBL" id="JAQKAB010000004">
    <property type="protein sequence ID" value="MDA7026560.1"/>
    <property type="molecule type" value="Genomic_DNA"/>
</dbReference>
<dbReference type="NCBIfam" id="NF003144">
    <property type="entry name" value="PRK04069.1"/>
    <property type="match status" value="1"/>
</dbReference>
<dbReference type="Gene3D" id="3.30.565.10">
    <property type="entry name" value="Histidine kinase-like ATPase, C-terminal domain"/>
    <property type="match status" value="1"/>
</dbReference>
<dbReference type="GO" id="GO:0004674">
    <property type="term" value="F:protein serine/threonine kinase activity"/>
    <property type="evidence" value="ECO:0007669"/>
    <property type="project" value="UniProtKB-EC"/>
</dbReference>
<keyword evidence="4 6" id="KW-0418">Kinase</keyword>
<accession>A0ABT4X2Z6</accession>
<proteinExistence type="inferred from homology"/>
<evidence type="ECO:0000256" key="1">
    <source>
        <dbReference type="ARBA" id="ARBA00022527"/>
    </source>
</evidence>